<protein>
    <submittedName>
        <fullName evidence="10">Exportin 7, putative</fullName>
    </submittedName>
</protein>
<keyword evidence="6" id="KW-0653">Protein transport</keyword>
<keyword evidence="5" id="KW-0963">Cytoplasm</keyword>
<dbReference type="GO" id="GO:0006611">
    <property type="term" value="P:protein export from nucleus"/>
    <property type="evidence" value="ECO:0007669"/>
    <property type="project" value="TreeGrafter"/>
</dbReference>
<keyword evidence="11" id="KW-1185">Reference proteome</keyword>
<dbReference type="GO" id="GO:0005049">
    <property type="term" value="F:nuclear export signal receptor activity"/>
    <property type="evidence" value="ECO:0007669"/>
    <property type="project" value="InterPro"/>
</dbReference>
<evidence type="ECO:0000259" key="9">
    <source>
        <dbReference type="Pfam" id="PF25795"/>
    </source>
</evidence>
<keyword evidence="8" id="KW-0812">Transmembrane</keyword>
<evidence type="ECO:0000256" key="1">
    <source>
        <dbReference type="ARBA" id="ARBA00004123"/>
    </source>
</evidence>
<evidence type="ECO:0000256" key="5">
    <source>
        <dbReference type="ARBA" id="ARBA00022490"/>
    </source>
</evidence>
<accession>U6K4K4</accession>
<reference evidence="10" key="1">
    <citation type="submission" date="2013-10" db="EMBL/GenBank/DDBJ databases">
        <title>Genomic analysis of the causative agents of coccidiosis in chickens.</title>
        <authorList>
            <person name="Reid A.J."/>
            <person name="Blake D."/>
            <person name="Billington K."/>
            <person name="Browne H."/>
            <person name="Dunn M."/>
            <person name="Hung S."/>
            <person name="Kawahara F."/>
            <person name="Miranda-Saavedra D."/>
            <person name="Mourier T."/>
            <person name="Nagra H."/>
            <person name="Otto T.D."/>
            <person name="Rawlings N."/>
            <person name="Sanchez A."/>
            <person name="Sanders M."/>
            <person name="Subramaniam C."/>
            <person name="Tay Y."/>
            <person name="Dear P."/>
            <person name="Doerig C."/>
            <person name="Gruber A."/>
            <person name="Parkinson J."/>
            <person name="Shirley M."/>
            <person name="Wan K.L."/>
            <person name="Berriman M."/>
            <person name="Tomley F."/>
            <person name="Pain A."/>
        </authorList>
    </citation>
    <scope>NUCLEOTIDE SEQUENCE [LARGE SCALE GENOMIC DNA]</scope>
    <source>
        <strain evidence="10">Houghton</strain>
    </source>
</reference>
<dbReference type="InterPro" id="IPR016024">
    <property type="entry name" value="ARM-type_fold"/>
</dbReference>
<dbReference type="SUPFAM" id="SSF48371">
    <property type="entry name" value="ARM repeat"/>
    <property type="match status" value="1"/>
</dbReference>
<evidence type="ECO:0000256" key="6">
    <source>
        <dbReference type="ARBA" id="ARBA00022927"/>
    </source>
</evidence>
<feature type="transmembrane region" description="Helical" evidence="8">
    <location>
        <begin position="1031"/>
        <end position="1057"/>
    </location>
</feature>
<evidence type="ECO:0000256" key="7">
    <source>
        <dbReference type="ARBA" id="ARBA00023242"/>
    </source>
</evidence>
<keyword evidence="4" id="KW-0813">Transport</keyword>
<dbReference type="VEuPathDB" id="ToxoDB:EMH_0013230"/>
<dbReference type="Pfam" id="PF25795">
    <property type="entry name" value="TPR_XPO7"/>
    <property type="match status" value="1"/>
</dbReference>
<evidence type="ECO:0000313" key="11">
    <source>
        <dbReference type="Proteomes" id="UP000030744"/>
    </source>
</evidence>
<evidence type="ECO:0000256" key="8">
    <source>
        <dbReference type="SAM" id="Phobius"/>
    </source>
</evidence>
<dbReference type="GO" id="GO:0005737">
    <property type="term" value="C:cytoplasm"/>
    <property type="evidence" value="ECO:0007669"/>
    <property type="project" value="UniProtKB-SubCell"/>
</dbReference>
<dbReference type="OrthoDB" id="244158at2759"/>
<dbReference type="InterPro" id="IPR044189">
    <property type="entry name" value="XPO4/7-like"/>
</dbReference>
<evidence type="ECO:0000256" key="3">
    <source>
        <dbReference type="ARBA" id="ARBA00009466"/>
    </source>
</evidence>
<dbReference type="GO" id="GO:0005643">
    <property type="term" value="C:nuclear pore"/>
    <property type="evidence" value="ECO:0007669"/>
    <property type="project" value="TreeGrafter"/>
</dbReference>
<proteinExistence type="inferred from homology"/>
<comment type="similarity">
    <text evidence="3">Belongs to the exportin family.</text>
</comment>
<organism evidence="10 11">
    <name type="scientific">Eimeria mitis</name>
    <dbReference type="NCBI Taxonomy" id="44415"/>
    <lineage>
        <taxon>Eukaryota</taxon>
        <taxon>Sar</taxon>
        <taxon>Alveolata</taxon>
        <taxon>Apicomplexa</taxon>
        <taxon>Conoidasida</taxon>
        <taxon>Coccidia</taxon>
        <taxon>Eucoccidiorida</taxon>
        <taxon>Eimeriorina</taxon>
        <taxon>Eimeriidae</taxon>
        <taxon>Eimeria</taxon>
    </lineage>
</organism>
<dbReference type="PANTHER" id="PTHR12596">
    <property type="entry name" value="EXPORTIN 4,7-RELATED"/>
    <property type="match status" value="1"/>
</dbReference>
<gene>
    <name evidence="10" type="ORF">EMH_0013230</name>
</gene>
<name>U6K4K4_9EIME</name>
<dbReference type="RefSeq" id="XP_013355229.1">
    <property type="nucleotide sequence ID" value="XM_013499775.1"/>
</dbReference>
<keyword evidence="7" id="KW-0539">Nucleus</keyword>
<dbReference type="GeneID" id="25376286"/>
<comment type="subcellular location">
    <subcellularLocation>
        <location evidence="2">Cytoplasm</location>
    </subcellularLocation>
    <subcellularLocation>
        <location evidence="1">Nucleus</location>
    </subcellularLocation>
</comment>
<evidence type="ECO:0000313" key="10">
    <source>
        <dbReference type="EMBL" id="CDJ32665.1"/>
    </source>
</evidence>
<dbReference type="PANTHER" id="PTHR12596:SF2">
    <property type="entry name" value="EXPORTIN-7 ISOFORM X1"/>
    <property type="match status" value="1"/>
</dbReference>
<dbReference type="EMBL" id="HG684390">
    <property type="protein sequence ID" value="CDJ32665.1"/>
    <property type="molecule type" value="Genomic_DNA"/>
</dbReference>
<sequence>MADLAEVQQLELLCQAFYGGGGKEEQNEAHKKILEQVGLFLSASTAHWVVGLYIYTELTQEMQPKIGYHMSRLRRVAFSFRDLALSSILKVAVKTLQQFDAGAIRVPNDEEETPFIMSRMCVAEAIAEDADNCDWESPLNNEVLRQEQLEVLSQLARCRYTKTARMVHELFEETKAKAQSGEISRKVFEEKITWLVYLIGALVGSNWTGRLPDVYVDGMPDAGVEPFMANAGLSKLVLTLIEETKCEETPETLELAFLYFLDQFRKLFIGQFARKLDGTSAFATGKGFTGCRRRQGGGSDLALGAADDKAVVATLVSKIGFNLQHRVDMPECIKKSMDLLFEFVAGVHIVHWISRAPELIVTGRLLLETPTGGYFLTNHCSAEFKFLSMRRYSRLRTTYYLTLGTLLFYQQRKAAVTFEQFVQPMDAIFVSLWQQTEEGRNPGSIRNPLCRDPLIGLVRDLRGLSFASGNSSTYTVLFEWLMSPAKKINGSTRMAIFSWAADGWWDDAEVMVPLLKFIADFVSNRGGSRIQFAESSANGIRLFKEASSVVLKYGNRILQKQDFTDTYKEKYKGMAVALQILSNIISGSYCNYEVFKVYGDTVLSDSLRLALQMCLAIPQDDLMAYLKSLRPVYSFLEVATESFMQHILELPPAHLAQLLRCVEDGLCAQETVLMQSCATLGHFVEFIFKYRNSEEKEGDAVRAFLEAQPGSLPRMLQLIFQLLMTGQLPNLFAISGVLLGLIVLQQNEYLKLKQQIIEQQIESKRPQVEGFFMELMVNIEDDLTPANKVYAESLPLCARHSEDVFSQFMRGQGPHASTSSASAPDSCGTYTVLFEWLMSPAKKINGSTRMAIFSWAADGWWDDAEVMVPLLKFIADFVSNRGGSRIQFAESSANGIRLFKEASSCTSHSKYAFVCGTDKVCACDSCFTPHCPPDLMAYLKSLRPVYSFLEVATESFMQHILELPPAHLAQLLRCVEDGLCAQETVLMQSCATLGHFVEFIFKYRNSEEKEGDAVRAFLEAQPGSLPRMLQLIFQLLMTGQLPNLFAISGVLLGLIVLQQNEYLKLKQQIIEQQIESKRPQFMRNLYHFAHDIRKMFSLSL</sequence>
<dbReference type="Proteomes" id="UP000030744">
    <property type="component" value="Unassembled WGS sequence"/>
</dbReference>
<keyword evidence="8" id="KW-0472">Membrane</keyword>
<evidence type="ECO:0000256" key="4">
    <source>
        <dbReference type="ARBA" id="ARBA00022448"/>
    </source>
</evidence>
<evidence type="ECO:0000256" key="2">
    <source>
        <dbReference type="ARBA" id="ARBA00004496"/>
    </source>
</evidence>
<reference evidence="10" key="2">
    <citation type="submission" date="2013-10" db="EMBL/GenBank/DDBJ databases">
        <authorList>
            <person name="Aslett M."/>
        </authorList>
    </citation>
    <scope>NUCLEOTIDE SEQUENCE [LARGE SCALE GENOMIC DNA]</scope>
    <source>
        <strain evidence="10">Houghton</strain>
    </source>
</reference>
<keyword evidence="8" id="KW-1133">Transmembrane helix</keyword>
<dbReference type="AlphaFoldDB" id="U6K4K4"/>
<dbReference type="InterPro" id="IPR057947">
    <property type="entry name" value="TPR_XPO7/RBP17"/>
</dbReference>
<feature type="domain" description="Exportin-7/Ran-binding protein 17 TPR repeats" evidence="9">
    <location>
        <begin position="133"/>
        <end position="391"/>
    </location>
</feature>